<name>A0AA38FBH7_TAXCH</name>
<keyword evidence="3" id="KW-1185">Reference proteome</keyword>
<evidence type="ECO:0000313" key="3">
    <source>
        <dbReference type="Proteomes" id="UP000824469"/>
    </source>
</evidence>
<evidence type="ECO:0000259" key="1">
    <source>
        <dbReference type="Pfam" id="PF17919"/>
    </source>
</evidence>
<dbReference type="OMA" id="RTKECIQ"/>
<evidence type="ECO:0000313" key="2">
    <source>
        <dbReference type="EMBL" id="KAH9299919.1"/>
    </source>
</evidence>
<comment type="caution">
    <text evidence="2">The sequence shown here is derived from an EMBL/GenBank/DDBJ whole genome shotgun (WGS) entry which is preliminary data.</text>
</comment>
<protein>
    <recommendedName>
        <fullName evidence="1">Reverse transcriptase/retrotransposon-derived protein RNase H-like domain-containing protein</fullName>
    </recommendedName>
</protein>
<dbReference type="Pfam" id="PF17919">
    <property type="entry name" value="RT_RNaseH_2"/>
    <property type="match status" value="1"/>
</dbReference>
<dbReference type="PANTHER" id="PTHR34072:SF52">
    <property type="entry name" value="RIBONUCLEASE H"/>
    <property type="match status" value="1"/>
</dbReference>
<dbReference type="Gene3D" id="3.30.70.270">
    <property type="match status" value="1"/>
</dbReference>
<gene>
    <name evidence="2" type="ORF">KI387_044615</name>
</gene>
<dbReference type="PANTHER" id="PTHR34072">
    <property type="entry name" value="ENZYMATIC POLYPROTEIN-RELATED"/>
    <property type="match status" value="1"/>
</dbReference>
<dbReference type="CDD" id="cd09274">
    <property type="entry name" value="RNase_HI_RT_Ty3"/>
    <property type="match status" value="1"/>
</dbReference>
<dbReference type="EMBL" id="JAHRHJ020000010">
    <property type="protein sequence ID" value="KAH9299919.1"/>
    <property type="molecule type" value="Genomic_DNA"/>
</dbReference>
<dbReference type="FunFam" id="3.30.70.270:FF:000020">
    <property type="entry name" value="Transposon Tf2-6 polyprotein-like Protein"/>
    <property type="match status" value="1"/>
</dbReference>
<dbReference type="InterPro" id="IPR043502">
    <property type="entry name" value="DNA/RNA_pol_sf"/>
</dbReference>
<dbReference type="InterPro" id="IPR043128">
    <property type="entry name" value="Rev_trsase/Diguanyl_cyclase"/>
</dbReference>
<proteinExistence type="predicted"/>
<dbReference type="AlphaFoldDB" id="A0AA38FBH7"/>
<reference evidence="2 3" key="1">
    <citation type="journal article" date="2021" name="Nat. Plants">
        <title>The Taxus genome provides insights into paclitaxel biosynthesis.</title>
        <authorList>
            <person name="Xiong X."/>
            <person name="Gou J."/>
            <person name="Liao Q."/>
            <person name="Li Y."/>
            <person name="Zhou Q."/>
            <person name="Bi G."/>
            <person name="Li C."/>
            <person name="Du R."/>
            <person name="Wang X."/>
            <person name="Sun T."/>
            <person name="Guo L."/>
            <person name="Liang H."/>
            <person name="Lu P."/>
            <person name="Wu Y."/>
            <person name="Zhang Z."/>
            <person name="Ro D.K."/>
            <person name="Shang Y."/>
            <person name="Huang S."/>
            <person name="Yan J."/>
        </authorList>
    </citation>
    <scope>NUCLEOTIDE SEQUENCE [LARGE SCALE GENOMIC DNA]</scope>
    <source>
        <strain evidence="2">Ta-2019</strain>
    </source>
</reference>
<organism evidence="2 3">
    <name type="scientific">Taxus chinensis</name>
    <name type="common">Chinese yew</name>
    <name type="synonym">Taxus wallichiana var. chinensis</name>
    <dbReference type="NCBI Taxonomy" id="29808"/>
    <lineage>
        <taxon>Eukaryota</taxon>
        <taxon>Viridiplantae</taxon>
        <taxon>Streptophyta</taxon>
        <taxon>Embryophyta</taxon>
        <taxon>Tracheophyta</taxon>
        <taxon>Spermatophyta</taxon>
        <taxon>Pinopsida</taxon>
        <taxon>Pinidae</taxon>
        <taxon>Conifers II</taxon>
        <taxon>Cupressales</taxon>
        <taxon>Taxaceae</taxon>
        <taxon>Taxus</taxon>
    </lineage>
</organism>
<accession>A0AA38FBH7</accession>
<feature type="domain" description="Reverse transcriptase/retrotransposon-derived protein RNase H-like" evidence="1">
    <location>
        <begin position="73"/>
        <end position="166"/>
    </location>
</feature>
<sequence>AKIQYLGHIISGEGIIVNPSKIRAIMDWPVPTTVTEVRNFMGLVGYYKRFVQDFSRIAHPIISLQQKGKKFVWSDRCEKAFRTLKEYLTTTPILAMPDPHGEFFVCIDALLAGLGGVLMQEGKVVAFESRKLKDHELNYPTHDLELAAVVHALVRWRHFLLGRRFILRIDHLSLRHLFMQPNLNARQRHWMEFLCEYDMKIEHVKGKENVVVDTLNKQRHSSMATSVSTYLRSRILQQLPLDSFYIAARVEVESQRRLEGKFDGFSLEVDGILRHRGRIYVPRDGSLR</sequence>
<dbReference type="InterPro" id="IPR041577">
    <property type="entry name" value="RT_RNaseH_2"/>
</dbReference>
<dbReference type="Proteomes" id="UP000824469">
    <property type="component" value="Unassembled WGS sequence"/>
</dbReference>
<dbReference type="SUPFAM" id="SSF56672">
    <property type="entry name" value="DNA/RNA polymerases"/>
    <property type="match status" value="1"/>
</dbReference>
<feature type="non-terminal residue" evidence="2">
    <location>
        <position position="1"/>
    </location>
</feature>